<sequence>MKHVNMLRRVAEERVNLSDVALKMTKEEMEKLKADLETAKKTVAEAQSTASKTFDNEEMSGIEKYVDKALKFENMGFKHCFKALAVAKVTLEMPIPFKQLEVEPFKSDPEDL</sequence>
<proteinExistence type="predicted"/>
<comment type="caution">
    <text evidence="2">The sequence shown here is derived from an EMBL/GenBank/DDBJ whole genome shotgun (WGS) entry which is preliminary data.</text>
</comment>
<reference evidence="3" key="1">
    <citation type="journal article" date="2020" name="Nat. Commun.">
        <title>Genome assembly of wild tea tree DASZ reveals pedigree and selection history of tea varieties.</title>
        <authorList>
            <person name="Zhang W."/>
            <person name="Zhang Y."/>
            <person name="Qiu H."/>
            <person name="Guo Y."/>
            <person name="Wan H."/>
            <person name="Zhang X."/>
            <person name="Scossa F."/>
            <person name="Alseekh S."/>
            <person name="Zhang Q."/>
            <person name="Wang P."/>
            <person name="Xu L."/>
            <person name="Schmidt M.H."/>
            <person name="Jia X."/>
            <person name="Li D."/>
            <person name="Zhu A."/>
            <person name="Guo F."/>
            <person name="Chen W."/>
            <person name="Ni D."/>
            <person name="Usadel B."/>
            <person name="Fernie A.R."/>
            <person name="Wen W."/>
        </authorList>
    </citation>
    <scope>NUCLEOTIDE SEQUENCE [LARGE SCALE GENOMIC DNA]</scope>
    <source>
        <strain evidence="3">cv. G240</strain>
    </source>
</reference>
<evidence type="ECO:0000313" key="2">
    <source>
        <dbReference type="EMBL" id="KAF5950817.1"/>
    </source>
</evidence>
<keyword evidence="1" id="KW-0175">Coiled coil</keyword>
<dbReference type="AlphaFoldDB" id="A0A7J7HE57"/>
<accession>A0A7J7HE57</accession>
<organism evidence="2 3">
    <name type="scientific">Camellia sinensis</name>
    <name type="common">Tea plant</name>
    <name type="synonym">Thea sinensis</name>
    <dbReference type="NCBI Taxonomy" id="4442"/>
    <lineage>
        <taxon>Eukaryota</taxon>
        <taxon>Viridiplantae</taxon>
        <taxon>Streptophyta</taxon>
        <taxon>Embryophyta</taxon>
        <taxon>Tracheophyta</taxon>
        <taxon>Spermatophyta</taxon>
        <taxon>Magnoliopsida</taxon>
        <taxon>eudicotyledons</taxon>
        <taxon>Gunneridae</taxon>
        <taxon>Pentapetalae</taxon>
        <taxon>asterids</taxon>
        <taxon>Ericales</taxon>
        <taxon>Theaceae</taxon>
        <taxon>Camellia</taxon>
    </lineage>
</organism>
<evidence type="ECO:0000256" key="1">
    <source>
        <dbReference type="SAM" id="Coils"/>
    </source>
</evidence>
<gene>
    <name evidence="2" type="ORF">HYC85_012810</name>
</gene>
<dbReference type="EMBL" id="JACBKZ010000005">
    <property type="protein sequence ID" value="KAF5950817.1"/>
    <property type="molecule type" value="Genomic_DNA"/>
</dbReference>
<feature type="coiled-coil region" evidence="1">
    <location>
        <begin position="22"/>
        <end position="49"/>
    </location>
</feature>
<name>A0A7J7HE57_CAMSI</name>
<dbReference type="Proteomes" id="UP000593564">
    <property type="component" value="Unassembled WGS sequence"/>
</dbReference>
<protein>
    <submittedName>
        <fullName evidence="2">Uncharacterized protein</fullName>
    </submittedName>
</protein>
<keyword evidence="3" id="KW-1185">Reference proteome</keyword>
<reference evidence="2 3" key="2">
    <citation type="submission" date="2020-07" db="EMBL/GenBank/DDBJ databases">
        <title>Genome assembly of wild tea tree DASZ reveals pedigree and selection history of tea varieties.</title>
        <authorList>
            <person name="Zhang W."/>
        </authorList>
    </citation>
    <scope>NUCLEOTIDE SEQUENCE [LARGE SCALE GENOMIC DNA]</scope>
    <source>
        <strain evidence="3">cv. G240</strain>
        <tissue evidence="2">Leaf</tissue>
    </source>
</reference>
<evidence type="ECO:0000313" key="3">
    <source>
        <dbReference type="Proteomes" id="UP000593564"/>
    </source>
</evidence>